<organism evidence="2 3">
    <name type="scientific">Cardiocondyla obscurior</name>
    <dbReference type="NCBI Taxonomy" id="286306"/>
    <lineage>
        <taxon>Eukaryota</taxon>
        <taxon>Metazoa</taxon>
        <taxon>Ecdysozoa</taxon>
        <taxon>Arthropoda</taxon>
        <taxon>Hexapoda</taxon>
        <taxon>Insecta</taxon>
        <taxon>Pterygota</taxon>
        <taxon>Neoptera</taxon>
        <taxon>Endopterygota</taxon>
        <taxon>Hymenoptera</taxon>
        <taxon>Apocrita</taxon>
        <taxon>Aculeata</taxon>
        <taxon>Formicoidea</taxon>
        <taxon>Formicidae</taxon>
        <taxon>Myrmicinae</taxon>
        <taxon>Cardiocondyla</taxon>
    </lineage>
</organism>
<evidence type="ECO:0000256" key="1">
    <source>
        <dbReference type="SAM" id="MobiDB-lite"/>
    </source>
</evidence>
<dbReference type="AlphaFoldDB" id="A0AAW2EVF0"/>
<dbReference type="EMBL" id="JADYXP020000017">
    <property type="protein sequence ID" value="KAL0107313.1"/>
    <property type="molecule type" value="Genomic_DNA"/>
</dbReference>
<keyword evidence="3" id="KW-1185">Reference proteome</keyword>
<feature type="region of interest" description="Disordered" evidence="1">
    <location>
        <begin position="110"/>
        <end position="138"/>
    </location>
</feature>
<evidence type="ECO:0000313" key="2">
    <source>
        <dbReference type="EMBL" id="KAL0107313.1"/>
    </source>
</evidence>
<comment type="caution">
    <text evidence="2">The sequence shown here is derived from an EMBL/GenBank/DDBJ whole genome shotgun (WGS) entry which is preliminary data.</text>
</comment>
<gene>
    <name evidence="2" type="ORF">PUN28_015690</name>
</gene>
<reference evidence="2 3" key="1">
    <citation type="submission" date="2023-03" db="EMBL/GenBank/DDBJ databases">
        <title>High recombination rates correlate with genetic variation in Cardiocondyla obscurior ants.</title>
        <authorList>
            <person name="Errbii M."/>
        </authorList>
    </citation>
    <scope>NUCLEOTIDE SEQUENCE [LARGE SCALE GENOMIC DNA]</scope>
    <source>
        <strain evidence="2">Alpha-2009</strain>
        <tissue evidence="2">Whole body</tissue>
    </source>
</reference>
<accession>A0AAW2EVF0</accession>
<feature type="compositionally biased region" description="Gly residues" evidence="1">
    <location>
        <begin position="126"/>
        <end position="138"/>
    </location>
</feature>
<protein>
    <submittedName>
        <fullName evidence="2">Uncharacterized protein</fullName>
    </submittedName>
</protein>
<name>A0AAW2EVF0_9HYME</name>
<proteinExistence type="predicted"/>
<dbReference type="Proteomes" id="UP001430953">
    <property type="component" value="Unassembled WGS sequence"/>
</dbReference>
<evidence type="ECO:0000313" key="3">
    <source>
        <dbReference type="Proteomes" id="UP001430953"/>
    </source>
</evidence>
<sequence length="179" mass="18698">MLIITAMYISRARGYSGLHKNDRDVRTTARQSVLPPPSPFAITITTAGGSGHAFDGACIRARHRCACVYVGRLGAGPFLFTRRRAGGDIRRHRNEIKSLNGVADIREGGCRSVGRGRRGTSRQPSSGGGAGSGSGSGWGLGSGSVGRVHAVSMGGTRGTIINPIKGIAREGNWIADRNG</sequence>